<evidence type="ECO:0000313" key="6">
    <source>
        <dbReference type="Proteomes" id="UP000253857"/>
    </source>
</evidence>
<dbReference type="EMBL" id="PPTY01000058">
    <property type="protein sequence ID" value="RDB80634.1"/>
    <property type="molecule type" value="Genomic_DNA"/>
</dbReference>
<dbReference type="InterPro" id="IPR001173">
    <property type="entry name" value="Glyco_trans_2-like"/>
</dbReference>
<evidence type="ECO:0000313" key="7">
    <source>
        <dbReference type="Proteomes" id="UP000253915"/>
    </source>
</evidence>
<dbReference type="Gene3D" id="3.90.550.10">
    <property type="entry name" value="Spore Coat Polysaccharide Biosynthesis Protein SpsA, Chain A"/>
    <property type="match status" value="1"/>
</dbReference>
<dbReference type="InterPro" id="IPR029044">
    <property type="entry name" value="Nucleotide-diphossugar_trans"/>
</dbReference>
<accession>A0A369MWA8</accession>
<dbReference type="CDD" id="cd00761">
    <property type="entry name" value="Glyco_tranf_GTA_type"/>
    <property type="match status" value="1"/>
</dbReference>
<keyword evidence="1" id="KW-0328">Glycosyltransferase</keyword>
<sequence length="367" mass="41395">MFVQDAIWRQIVNSRQQYKIALSLNEETDLHDNLNGLVSIVVPVYNVENYIERCVQSIMTQTYSMIEVILVDDGSTDSSADLCEALADKDDRIKVIHKENGGLSSARNAALPLVEGEYLTFVDGDDVIRSQHVEILARALHGDNRGISSVSAISIPNQDSLPNLSWSKVDCLELSQKEALSQMLLGKGLSVSACGKMAHKDIWASTPFPEDRVYEDLSVMSKIISTVGKVYSVDAASYGQVFRIDSITRKSKMSARQYLDYHAAIHDCCDYAEQMFPGEFEHEVLSRKLLEYARLENLWLDVVEPNEACLRARKEAQRFLKSDAGKWLHGKQIPLAVKTKACIQIISPKLYSTFFRLLQRLKQRRVC</sequence>
<dbReference type="GO" id="GO:0016757">
    <property type="term" value="F:glycosyltransferase activity"/>
    <property type="evidence" value="ECO:0007669"/>
    <property type="project" value="UniProtKB-KW"/>
</dbReference>
<dbReference type="SUPFAM" id="SSF53448">
    <property type="entry name" value="Nucleotide-diphospho-sugar transferases"/>
    <property type="match status" value="1"/>
</dbReference>
<dbReference type="Pfam" id="PF00535">
    <property type="entry name" value="Glycos_transf_2"/>
    <property type="match status" value="1"/>
</dbReference>
<reference evidence="6 7" key="1">
    <citation type="journal article" date="2018" name="Elife">
        <title>Discovery and characterization of a prevalent human gut bacterial enzyme sufficient for the inactivation of a family of plant toxins.</title>
        <authorList>
            <person name="Koppel N."/>
            <person name="Bisanz J.E."/>
            <person name="Pandelia M.E."/>
            <person name="Turnbaugh P.J."/>
            <person name="Balskus E.P."/>
        </authorList>
    </citation>
    <scope>NUCLEOTIDE SEQUENCE [LARGE SCALE GENOMIC DNA]</scope>
    <source>
        <strain evidence="5 7">16A</strain>
        <strain evidence="4 6">FAA1-1-60AUCSF</strain>
    </source>
</reference>
<dbReference type="RefSeq" id="WP_081956924.1">
    <property type="nucleotide sequence ID" value="NZ_CABMOO010000041.1"/>
</dbReference>
<dbReference type="PANTHER" id="PTHR22916:SF51">
    <property type="entry name" value="GLYCOSYLTRANSFERASE EPSH-RELATED"/>
    <property type="match status" value="1"/>
</dbReference>
<gene>
    <name evidence="5" type="ORF">C1853_16075</name>
    <name evidence="4" type="ORF">C1871_15390</name>
</gene>
<dbReference type="EMBL" id="PPUQ01000042">
    <property type="protein sequence ID" value="RDC33088.1"/>
    <property type="molecule type" value="Genomic_DNA"/>
</dbReference>
<evidence type="ECO:0000256" key="1">
    <source>
        <dbReference type="ARBA" id="ARBA00022676"/>
    </source>
</evidence>
<organism evidence="4 6">
    <name type="scientific">Eggerthella lenta</name>
    <name type="common">Eubacterium lentum</name>
    <dbReference type="NCBI Taxonomy" id="84112"/>
    <lineage>
        <taxon>Bacteria</taxon>
        <taxon>Bacillati</taxon>
        <taxon>Actinomycetota</taxon>
        <taxon>Coriobacteriia</taxon>
        <taxon>Eggerthellales</taxon>
        <taxon>Eggerthellaceae</taxon>
        <taxon>Eggerthella</taxon>
    </lineage>
</organism>
<protein>
    <submittedName>
        <fullName evidence="4">Glycosyltransferase family 2 protein</fullName>
    </submittedName>
</protein>
<proteinExistence type="predicted"/>
<evidence type="ECO:0000313" key="4">
    <source>
        <dbReference type="EMBL" id="RDB80634.1"/>
    </source>
</evidence>
<dbReference type="PANTHER" id="PTHR22916">
    <property type="entry name" value="GLYCOSYLTRANSFERASE"/>
    <property type="match status" value="1"/>
</dbReference>
<dbReference type="Proteomes" id="UP000253857">
    <property type="component" value="Unassembled WGS sequence"/>
</dbReference>
<dbReference type="Proteomes" id="UP000253915">
    <property type="component" value="Unassembled WGS sequence"/>
</dbReference>
<comment type="caution">
    <text evidence="4">The sequence shown here is derived from an EMBL/GenBank/DDBJ whole genome shotgun (WGS) entry which is preliminary data.</text>
</comment>
<evidence type="ECO:0000259" key="3">
    <source>
        <dbReference type="Pfam" id="PF00535"/>
    </source>
</evidence>
<evidence type="ECO:0000256" key="2">
    <source>
        <dbReference type="ARBA" id="ARBA00022679"/>
    </source>
</evidence>
<dbReference type="AlphaFoldDB" id="A0A369MWA8"/>
<keyword evidence="2 4" id="KW-0808">Transferase</keyword>
<feature type="domain" description="Glycosyltransferase 2-like" evidence="3">
    <location>
        <begin position="39"/>
        <end position="165"/>
    </location>
</feature>
<name>A0A369MWA8_EGGLN</name>
<evidence type="ECO:0000313" key="5">
    <source>
        <dbReference type="EMBL" id="RDC33088.1"/>
    </source>
</evidence>